<evidence type="ECO:0000256" key="4">
    <source>
        <dbReference type="ARBA" id="ARBA00022692"/>
    </source>
</evidence>
<reference evidence="11 12" key="1">
    <citation type="submission" date="2016-11" db="EMBL/GenBank/DDBJ databases">
        <authorList>
            <person name="Jaros S."/>
            <person name="Januszkiewicz K."/>
            <person name="Wedrychowicz H."/>
        </authorList>
    </citation>
    <scope>NUCLEOTIDE SEQUENCE [LARGE SCALE GENOMIC DNA]</scope>
    <source>
        <strain evidence="11 12">DSM 4740</strain>
    </source>
</reference>
<feature type="transmembrane region" description="Helical" evidence="8">
    <location>
        <begin position="283"/>
        <end position="303"/>
    </location>
</feature>
<keyword evidence="2" id="KW-0813">Transport</keyword>
<feature type="transmembrane region" description="Helical" evidence="8">
    <location>
        <begin position="309"/>
        <end position="328"/>
    </location>
</feature>
<reference evidence="10 13" key="2">
    <citation type="submission" date="2019-07" db="EMBL/GenBank/DDBJ databases">
        <title>Whole genome shotgun sequence of Halomonas cupida NBRC 102219.</title>
        <authorList>
            <person name="Hosoyama A."/>
            <person name="Uohara A."/>
            <person name="Ohji S."/>
            <person name="Ichikawa N."/>
        </authorList>
    </citation>
    <scope>NUCLEOTIDE SEQUENCE [LARGE SCALE GENOMIC DNA]</scope>
    <source>
        <strain evidence="10 13">NBRC 102219</strain>
    </source>
</reference>
<feature type="transmembrane region" description="Helical" evidence="8">
    <location>
        <begin position="92"/>
        <end position="111"/>
    </location>
</feature>
<keyword evidence="6" id="KW-0406">Ion transport</keyword>
<dbReference type="GO" id="GO:0005886">
    <property type="term" value="C:plasma membrane"/>
    <property type="evidence" value="ECO:0007669"/>
    <property type="project" value="UniProtKB-SubCell"/>
</dbReference>
<dbReference type="PANTHER" id="PTHR32507:SF8">
    <property type="entry name" value="CNH1P"/>
    <property type="match status" value="1"/>
</dbReference>
<feature type="transmembrane region" description="Helical" evidence="8">
    <location>
        <begin position="61"/>
        <end position="80"/>
    </location>
</feature>
<keyword evidence="7 8" id="KW-0472">Membrane</keyword>
<keyword evidence="4 8" id="KW-0812">Transmembrane</keyword>
<comment type="subcellular location">
    <subcellularLocation>
        <location evidence="1">Cell membrane</location>
        <topology evidence="1">Multi-pass membrane protein</topology>
    </subcellularLocation>
</comment>
<evidence type="ECO:0000256" key="5">
    <source>
        <dbReference type="ARBA" id="ARBA00022989"/>
    </source>
</evidence>
<dbReference type="EMBL" id="BJXU01000152">
    <property type="protein sequence ID" value="GEN25515.1"/>
    <property type="molecule type" value="Genomic_DNA"/>
</dbReference>
<gene>
    <name evidence="10" type="ORF">HCU01_34640</name>
    <name evidence="11" type="ORF">SAMN05660971_02582</name>
</gene>
<name>A0A1M7HDJ6_9GAMM</name>
<dbReference type="GO" id="GO:0015297">
    <property type="term" value="F:antiporter activity"/>
    <property type="evidence" value="ECO:0007669"/>
    <property type="project" value="UniProtKB-KW"/>
</dbReference>
<evidence type="ECO:0000256" key="3">
    <source>
        <dbReference type="ARBA" id="ARBA00022449"/>
    </source>
</evidence>
<evidence type="ECO:0000256" key="8">
    <source>
        <dbReference type="SAM" id="Phobius"/>
    </source>
</evidence>
<keyword evidence="3" id="KW-0050">Antiport</keyword>
<dbReference type="Pfam" id="PF00999">
    <property type="entry name" value="Na_H_Exchanger"/>
    <property type="match status" value="1"/>
</dbReference>
<dbReference type="Proteomes" id="UP000184123">
    <property type="component" value="Unassembled WGS sequence"/>
</dbReference>
<dbReference type="GO" id="GO:1902600">
    <property type="term" value="P:proton transmembrane transport"/>
    <property type="evidence" value="ECO:0007669"/>
    <property type="project" value="InterPro"/>
</dbReference>
<dbReference type="Proteomes" id="UP000321726">
    <property type="component" value="Unassembled WGS sequence"/>
</dbReference>
<sequence length="402" mass="43175">MYHSDYIIILCVIIVFALLSRRISASLLSLPMVFMGAGMALDALSHDLVPMDIEHELTRTIAEITLIIVLFADASVIKLSSLKRNFAIPARMLLIGMPLTILTGTLLARWASPELAWSTALLVAAILTPTDAALGQAVVSSPSVPQRIREGINVESGLNDGLAVPIILAAALMSVAATGTSVAHAPDNLWLFAALQLTLGPLVGIAMGWGFARLLDLAIERATITVVHQGILFLAVAFLIYLAAEAAGGNGFIAVFLGGLTFGNQLRHDATFIEEFMESEGQLLTMATFLIFGAVMVPLALEFASWKTLVLALLYLTVIRMLPIWLSLSGLGLSAWEKIFLGWFGPRGLASILFALLIYSDYPIPGSDDILASVVLTVMISVVLHGISAQPMARWFGRRKKP</sequence>
<feature type="transmembrane region" description="Helical" evidence="8">
    <location>
        <begin position="340"/>
        <end position="358"/>
    </location>
</feature>
<evidence type="ECO:0000259" key="9">
    <source>
        <dbReference type="Pfam" id="PF00999"/>
    </source>
</evidence>
<proteinExistence type="predicted"/>
<feature type="transmembrane region" description="Helical" evidence="8">
    <location>
        <begin position="370"/>
        <end position="393"/>
    </location>
</feature>
<feature type="transmembrane region" description="Helical" evidence="8">
    <location>
        <begin position="247"/>
        <end position="263"/>
    </location>
</feature>
<dbReference type="STRING" id="44933.SAMN05660971_02582"/>
<evidence type="ECO:0000256" key="1">
    <source>
        <dbReference type="ARBA" id="ARBA00004651"/>
    </source>
</evidence>
<evidence type="ECO:0000256" key="2">
    <source>
        <dbReference type="ARBA" id="ARBA00022448"/>
    </source>
</evidence>
<feature type="transmembrane region" description="Helical" evidence="8">
    <location>
        <begin position="189"/>
        <end position="212"/>
    </location>
</feature>
<evidence type="ECO:0000256" key="6">
    <source>
        <dbReference type="ARBA" id="ARBA00023065"/>
    </source>
</evidence>
<organism evidence="11 12">
    <name type="scientific">Halomonas cupida</name>
    <dbReference type="NCBI Taxonomy" id="44933"/>
    <lineage>
        <taxon>Bacteria</taxon>
        <taxon>Pseudomonadati</taxon>
        <taxon>Pseudomonadota</taxon>
        <taxon>Gammaproteobacteria</taxon>
        <taxon>Oceanospirillales</taxon>
        <taxon>Halomonadaceae</taxon>
        <taxon>Halomonas</taxon>
    </lineage>
</organism>
<evidence type="ECO:0000313" key="12">
    <source>
        <dbReference type="Proteomes" id="UP000184123"/>
    </source>
</evidence>
<dbReference type="OrthoDB" id="9810860at2"/>
<evidence type="ECO:0000313" key="10">
    <source>
        <dbReference type="EMBL" id="GEN25515.1"/>
    </source>
</evidence>
<dbReference type="AlphaFoldDB" id="A0A1M7HDJ6"/>
<accession>A0A1M7HDJ6</accession>
<evidence type="ECO:0000256" key="7">
    <source>
        <dbReference type="ARBA" id="ARBA00023136"/>
    </source>
</evidence>
<dbReference type="InterPro" id="IPR006153">
    <property type="entry name" value="Cation/H_exchanger_TM"/>
</dbReference>
<evidence type="ECO:0000313" key="13">
    <source>
        <dbReference type="Proteomes" id="UP000321726"/>
    </source>
</evidence>
<dbReference type="PANTHER" id="PTHR32507">
    <property type="entry name" value="NA(+)/H(+) ANTIPORTER 1"/>
    <property type="match status" value="1"/>
</dbReference>
<feature type="transmembrane region" description="Helical" evidence="8">
    <location>
        <begin position="161"/>
        <end position="183"/>
    </location>
</feature>
<keyword evidence="13" id="KW-1185">Reference proteome</keyword>
<keyword evidence="5 8" id="KW-1133">Transmembrane helix</keyword>
<dbReference type="EMBL" id="FRCA01000006">
    <property type="protein sequence ID" value="SHM26237.1"/>
    <property type="molecule type" value="Genomic_DNA"/>
</dbReference>
<dbReference type="RefSeq" id="WP_073435611.1">
    <property type="nucleotide sequence ID" value="NZ_BJXU01000152.1"/>
</dbReference>
<protein>
    <submittedName>
        <fullName evidence="11">Sodium/proton antiporter, CPA1 family (TC 2.A.36)</fullName>
    </submittedName>
    <submittedName>
        <fullName evidence="10">Sodium:proton antiporter</fullName>
    </submittedName>
</protein>
<evidence type="ECO:0000313" key="11">
    <source>
        <dbReference type="EMBL" id="SHM26237.1"/>
    </source>
</evidence>
<feature type="transmembrane region" description="Helical" evidence="8">
    <location>
        <begin position="6"/>
        <end position="23"/>
    </location>
</feature>
<feature type="domain" description="Cation/H+ exchanger transmembrane" evidence="9">
    <location>
        <begin position="14"/>
        <end position="395"/>
    </location>
</feature>